<reference evidence="1" key="1">
    <citation type="submission" date="2016-05" db="EMBL/GenBank/DDBJ databases">
        <authorList>
            <person name="Lavstsen T."/>
            <person name="Jespersen J.S."/>
        </authorList>
    </citation>
    <scope>NUCLEOTIDE SEQUENCE</scope>
    <source>
        <tissue evidence="1">Brain</tissue>
    </source>
</reference>
<dbReference type="EMBL" id="HAED01014532">
    <property type="protein sequence ID" value="SBR00977.1"/>
    <property type="molecule type" value="Transcribed_RNA"/>
</dbReference>
<accession>A0A1A8IUF6</accession>
<evidence type="ECO:0000313" key="1">
    <source>
        <dbReference type="EMBL" id="SBR00977.1"/>
    </source>
</evidence>
<protein>
    <submittedName>
        <fullName evidence="1">Uncharacterized protein</fullName>
    </submittedName>
</protein>
<sequence>RKKCSLLKREAVECTEYACAGAWSGWYHLCLSLSQEKF</sequence>
<feature type="non-terminal residue" evidence="1">
    <location>
        <position position="38"/>
    </location>
</feature>
<dbReference type="AlphaFoldDB" id="A0A1A8IUF6"/>
<reference evidence="1" key="2">
    <citation type="submission" date="2016-06" db="EMBL/GenBank/DDBJ databases">
        <title>The genome of a short-lived fish provides insights into sex chromosome evolution and the genetic control of aging.</title>
        <authorList>
            <person name="Reichwald K."/>
            <person name="Felder M."/>
            <person name="Petzold A."/>
            <person name="Koch P."/>
            <person name="Groth M."/>
            <person name="Platzer M."/>
        </authorList>
    </citation>
    <scope>NUCLEOTIDE SEQUENCE</scope>
    <source>
        <tissue evidence="1">Brain</tissue>
    </source>
</reference>
<organism evidence="1">
    <name type="scientific">Nothobranchius kuhntae</name>
    <name type="common">Beira killifish</name>
    <dbReference type="NCBI Taxonomy" id="321403"/>
    <lineage>
        <taxon>Eukaryota</taxon>
        <taxon>Metazoa</taxon>
        <taxon>Chordata</taxon>
        <taxon>Craniata</taxon>
        <taxon>Vertebrata</taxon>
        <taxon>Euteleostomi</taxon>
        <taxon>Actinopterygii</taxon>
        <taxon>Neopterygii</taxon>
        <taxon>Teleostei</taxon>
        <taxon>Neoteleostei</taxon>
        <taxon>Acanthomorphata</taxon>
        <taxon>Ovalentaria</taxon>
        <taxon>Atherinomorphae</taxon>
        <taxon>Cyprinodontiformes</taxon>
        <taxon>Nothobranchiidae</taxon>
        <taxon>Nothobranchius</taxon>
    </lineage>
</organism>
<proteinExistence type="predicted"/>
<gene>
    <name evidence="1" type="primary">TvY486_0034170</name>
</gene>
<name>A0A1A8IUF6_NOTKU</name>
<feature type="non-terminal residue" evidence="1">
    <location>
        <position position="1"/>
    </location>
</feature>